<evidence type="ECO:0000313" key="3">
    <source>
        <dbReference type="Proteomes" id="UP000010959"/>
    </source>
</evidence>
<accession>L7CNN0</accession>
<organism evidence="2 3">
    <name type="scientific">Rhodopirellula baltica SWK14</name>
    <dbReference type="NCBI Taxonomy" id="993516"/>
    <lineage>
        <taxon>Bacteria</taxon>
        <taxon>Pseudomonadati</taxon>
        <taxon>Planctomycetota</taxon>
        <taxon>Planctomycetia</taxon>
        <taxon>Pirellulales</taxon>
        <taxon>Pirellulaceae</taxon>
        <taxon>Rhodopirellula</taxon>
    </lineage>
</organism>
<sequence>MSDHRWFGHRLGLNWKQEKFVQGIKESGHGKETTHGNARSIQGR</sequence>
<dbReference type="EMBL" id="AMWG01000006">
    <property type="protein sequence ID" value="ELP35894.1"/>
    <property type="molecule type" value="Genomic_DNA"/>
</dbReference>
<evidence type="ECO:0000256" key="1">
    <source>
        <dbReference type="SAM" id="MobiDB-lite"/>
    </source>
</evidence>
<evidence type="ECO:0000313" key="2">
    <source>
        <dbReference type="EMBL" id="ELP35894.1"/>
    </source>
</evidence>
<dbReference type="Proteomes" id="UP000010959">
    <property type="component" value="Unassembled WGS sequence"/>
</dbReference>
<protein>
    <submittedName>
        <fullName evidence="2">Uncharacterized protein</fullName>
    </submittedName>
</protein>
<dbReference type="AlphaFoldDB" id="L7CNN0"/>
<comment type="caution">
    <text evidence="2">The sequence shown here is derived from an EMBL/GenBank/DDBJ whole genome shotgun (WGS) entry which is preliminary data.</text>
</comment>
<proteinExistence type="predicted"/>
<dbReference type="PATRIC" id="fig|993516.3.peg.327"/>
<gene>
    <name evidence="2" type="ORF">RBSWK_00301</name>
</gene>
<feature type="region of interest" description="Disordered" evidence="1">
    <location>
        <begin position="24"/>
        <end position="44"/>
    </location>
</feature>
<feature type="compositionally biased region" description="Polar residues" evidence="1">
    <location>
        <begin position="35"/>
        <end position="44"/>
    </location>
</feature>
<name>L7CNN0_RHOBT</name>
<reference evidence="2 3" key="1">
    <citation type="journal article" date="2013" name="Mar. Genomics">
        <title>Expression of sulfatases in Rhodopirellula baltica and the diversity of sulfatases in the genus Rhodopirellula.</title>
        <authorList>
            <person name="Wegner C.E."/>
            <person name="Richter-Heitmann T."/>
            <person name="Klindworth A."/>
            <person name="Klockow C."/>
            <person name="Richter M."/>
            <person name="Achstetter T."/>
            <person name="Glockner F.O."/>
            <person name="Harder J."/>
        </authorList>
    </citation>
    <scope>NUCLEOTIDE SEQUENCE [LARGE SCALE GENOMIC DNA]</scope>
    <source>
        <strain evidence="2 3">SWK14</strain>
    </source>
</reference>